<comment type="caution">
    <text evidence="3">The sequence shown here is derived from an EMBL/GenBank/DDBJ whole genome shotgun (WGS) entry which is preliminary data.</text>
</comment>
<dbReference type="SUPFAM" id="SSF46689">
    <property type="entry name" value="Homeodomain-like"/>
    <property type="match status" value="1"/>
</dbReference>
<dbReference type="VEuPathDB" id="FungiDB:PC110_g21593"/>
<dbReference type="GO" id="GO:0005634">
    <property type="term" value="C:nucleus"/>
    <property type="evidence" value="ECO:0007669"/>
    <property type="project" value="TreeGrafter"/>
</dbReference>
<keyword evidence="4" id="KW-1185">Reference proteome</keyword>
<gene>
    <name evidence="3" type="ORF">PC110_g21593</name>
</gene>
<dbReference type="InterPro" id="IPR009057">
    <property type="entry name" value="Homeodomain-like_sf"/>
</dbReference>
<dbReference type="GO" id="GO:0003677">
    <property type="term" value="F:DNA binding"/>
    <property type="evidence" value="ECO:0007669"/>
    <property type="project" value="UniProtKB-KW"/>
</dbReference>
<dbReference type="OrthoDB" id="103879at2759"/>
<dbReference type="PANTHER" id="PTHR19303:SF73">
    <property type="entry name" value="PROTEIN PDC2"/>
    <property type="match status" value="1"/>
</dbReference>
<feature type="domain" description="HTH CENPB-type" evidence="2">
    <location>
        <begin position="76"/>
        <end position="150"/>
    </location>
</feature>
<name>A0A329RDL4_9STRA</name>
<organism evidence="3 4">
    <name type="scientific">Phytophthora cactorum</name>
    <dbReference type="NCBI Taxonomy" id="29920"/>
    <lineage>
        <taxon>Eukaryota</taxon>
        <taxon>Sar</taxon>
        <taxon>Stramenopiles</taxon>
        <taxon>Oomycota</taxon>
        <taxon>Peronosporomycetes</taxon>
        <taxon>Peronosporales</taxon>
        <taxon>Peronosporaceae</taxon>
        <taxon>Phytophthora</taxon>
    </lineage>
</organism>
<proteinExistence type="predicted"/>
<dbReference type="Pfam" id="PF03221">
    <property type="entry name" value="HTH_Tnp_Tc5"/>
    <property type="match status" value="1"/>
</dbReference>
<protein>
    <recommendedName>
        <fullName evidence="2">HTH CENPB-type domain-containing protein</fullName>
    </recommendedName>
</protein>
<evidence type="ECO:0000259" key="2">
    <source>
        <dbReference type="PROSITE" id="PS51253"/>
    </source>
</evidence>
<dbReference type="InterPro" id="IPR006600">
    <property type="entry name" value="HTH_CenpB_DNA-bd_dom"/>
</dbReference>
<dbReference type="Proteomes" id="UP000251314">
    <property type="component" value="Unassembled WGS sequence"/>
</dbReference>
<evidence type="ECO:0000256" key="1">
    <source>
        <dbReference type="ARBA" id="ARBA00023125"/>
    </source>
</evidence>
<dbReference type="PANTHER" id="PTHR19303">
    <property type="entry name" value="TRANSPOSON"/>
    <property type="match status" value="1"/>
</dbReference>
<keyword evidence="1" id="KW-0238">DNA-binding</keyword>
<reference evidence="3 4" key="1">
    <citation type="submission" date="2018-01" db="EMBL/GenBank/DDBJ databases">
        <title>Draft genome of the strawberry crown rot pathogen Phytophthora cactorum.</title>
        <authorList>
            <person name="Armitage A.D."/>
            <person name="Lysoe E."/>
            <person name="Nellist C.F."/>
            <person name="Harrison R.J."/>
            <person name="Brurberg M.B."/>
        </authorList>
    </citation>
    <scope>NUCLEOTIDE SEQUENCE [LARGE SCALE GENOMIC DNA]</scope>
    <source>
        <strain evidence="3 4">10300</strain>
    </source>
</reference>
<dbReference type="AlphaFoldDB" id="A0A329RDL4"/>
<sequence>MATIQPSRRQTPVSLTYEEKKAICLWHGRDPSLPQRKLAERAAREFALTRAPAQGTISTILKDAKNILTTRVEDLKSKRLRAVTFPNVDKALANWVLLYQDRRVTVSGDLIRMKAQRLAAKSGVAPQEMLAFSNGWLDAFKARHNFKEFKLHGESGSVCTQDIPNQIASVRDVLKLYALQDIYNMDETGLFLKMCPDKTIAQRQKEG</sequence>
<dbReference type="PROSITE" id="PS51253">
    <property type="entry name" value="HTH_CENPB"/>
    <property type="match status" value="1"/>
</dbReference>
<evidence type="ECO:0000313" key="3">
    <source>
        <dbReference type="EMBL" id="RAW21966.1"/>
    </source>
</evidence>
<dbReference type="STRING" id="29920.A0A329RDL4"/>
<dbReference type="Gene3D" id="1.10.10.60">
    <property type="entry name" value="Homeodomain-like"/>
    <property type="match status" value="2"/>
</dbReference>
<evidence type="ECO:0000313" key="4">
    <source>
        <dbReference type="Proteomes" id="UP000251314"/>
    </source>
</evidence>
<dbReference type="InterPro" id="IPR050863">
    <property type="entry name" value="CenT-Element_Derived"/>
</dbReference>
<accession>A0A329RDL4</accession>
<dbReference type="SMART" id="SM00674">
    <property type="entry name" value="CENPB"/>
    <property type="match status" value="1"/>
</dbReference>
<dbReference type="EMBL" id="MJFZ01001483">
    <property type="protein sequence ID" value="RAW21966.1"/>
    <property type="molecule type" value="Genomic_DNA"/>
</dbReference>